<dbReference type="InterPro" id="IPR011576">
    <property type="entry name" value="Pyridox_Oxase_N"/>
</dbReference>
<dbReference type="RefSeq" id="WP_258217707.1">
    <property type="nucleotide sequence ID" value="NZ_JANQBD010000037.1"/>
</dbReference>
<dbReference type="SUPFAM" id="SSF50475">
    <property type="entry name" value="FMN-binding split barrel"/>
    <property type="match status" value="1"/>
</dbReference>
<evidence type="ECO:0000313" key="2">
    <source>
        <dbReference type="EMBL" id="MCR8636176.1"/>
    </source>
</evidence>
<dbReference type="InterPro" id="IPR052917">
    <property type="entry name" value="Stress-Dev_Protein"/>
</dbReference>
<dbReference type="PANTHER" id="PTHR34818:SF1">
    <property type="entry name" value="PROTEIN BLI-3"/>
    <property type="match status" value="1"/>
</dbReference>
<reference evidence="2 3" key="1">
    <citation type="submission" date="2022-08" db="EMBL/GenBank/DDBJ databases">
        <title>Paenibacillus endoradicis sp. nov., Paenibacillus radicibacter sp. nov and Paenibacillus pararadicis sp. nov., three cold-adapted plant growth-promoting bacteria isolated from root of Larix gmelinii in Great Khingan.</title>
        <authorList>
            <person name="Xue H."/>
        </authorList>
    </citation>
    <scope>NUCLEOTIDE SEQUENCE [LARGE SCALE GENOMIC DNA]</scope>
    <source>
        <strain evidence="2 3">N5-1-1-5</strain>
    </source>
</reference>
<sequence length="141" mass="16265">MATTTTQLEEKIIEALDSNQVCSFATIEGNKPHVRYMALFHEGMTIYLATNKQTHKVEELERNPNVHILLGYEGSWSANFLQIEGIGRVSKDEALRKKVWKDDFKMWFDGSDDPNYVILEITPQWIEYTGKGAKPEVWKKS</sequence>
<evidence type="ECO:0000313" key="3">
    <source>
        <dbReference type="Proteomes" id="UP001300012"/>
    </source>
</evidence>
<dbReference type="InterPro" id="IPR012349">
    <property type="entry name" value="Split_barrel_FMN-bd"/>
</dbReference>
<evidence type="ECO:0000259" key="1">
    <source>
        <dbReference type="Pfam" id="PF01243"/>
    </source>
</evidence>
<gene>
    <name evidence="2" type="ORF">NV381_33820</name>
</gene>
<protein>
    <submittedName>
        <fullName evidence="2">Pyridoxamine 5'-phosphate oxidase family protein</fullName>
    </submittedName>
</protein>
<feature type="domain" description="Pyridoxamine 5'-phosphate oxidase N-terminal" evidence="1">
    <location>
        <begin position="8"/>
        <end position="129"/>
    </location>
</feature>
<dbReference type="Gene3D" id="2.30.110.10">
    <property type="entry name" value="Electron Transport, Fmn-binding Protein, Chain A"/>
    <property type="match status" value="1"/>
</dbReference>
<dbReference type="EMBL" id="JANQBD010000037">
    <property type="protein sequence ID" value="MCR8636176.1"/>
    <property type="molecule type" value="Genomic_DNA"/>
</dbReference>
<organism evidence="2 3">
    <name type="scientific">Paenibacillus radicis</name>
    <name type="common">ex Xue et al. 2023</name>
    <dbReference type="NCBI Taxonomy" id="2972489"/>
    <lineage>
        <taxon>Bacteria</taxon>
        <taxon>Bacillati</taxon>
        <taxon>Bacillota</taxon>
        <taxon>Bacilli</taxon>
        <taxon>Bacillales</taxon>
        <taxon>Paenibacillaceae</taxon>
        <taxon>Paenibacillus</taxon>
    </lineage>
</organism>
<dbReference type="Pfam" id="PF01243">
    <property type="entry name" value="PNPOx_N"/>
    <property type="match status" value="1"/>
</dbReference>
<proteinExistence type="predicted"/>
<dbReference type="Proteomes" id="UP001300012">
    <property type="component" value="Unassembled WGS sequence"/>
</dbReference>
<dbReference type="PANTHER" id="PTHR34818">
    <property type="entry name" value="PROTEIN BLI-3"/>
    <property type="match status" value="1"/>
</dbReference>
<name>A0ABT1YSL4_9BACL</name>
<keyword evidence="3" id="KW-1185">Reference proteome</keyword>
<comment type="caution">
    <text evidence="2">The sequence shown here is derived from an EMBL/GenBank/DDBJ whole genome shotgun (WGS) entry which is preliminary data.</text>
</comment>
<accession>A0ABT1YSL4</accession>